<sequence>MTPTKLAMFVAPVTIMTGACLALTGMEHWLASFARAPDARLMLGWIGMALPYAVAGGTGVVLLFAARGALSIRLAAGGSSPARWW</sequence>
<dbReference type="AlphaFoldDB" id="I5BT19"/>
<protein>
    <submittedName>
        <fullName evidence="2">Conjugal transfer coupling protein TraG</fullName>
    </submittedName>
</protein>
<evidence type="ECO:0000313" key="2">
    <source>
        <dbReference type="EMBL" id="EIM72721.1"/>
    </source>
</evidence>
<dbReference type="EMBL" id="AJXZ01000049">
    <property type="protein sequence ID" value="EIM72721.1"/>
    <property type="molecule type" value="Genomic_DNA"/>
</dbReference>
<proteinExistence type="predicted"/>
<evidence type="ECO:0000256" key="1">
    <source>
        <dbReference type="SAM" id="Phobius"/>
    </source>
</evidence>
<comment type="caution">
    <text evidence="2">The sequence shown here is derived from an EMBL/GenBank/DDBJ whole genome shotgun (WGS) entry which is preliminary data.</text>
</comment>
<reference evidence="2 3" key="1">
    <citation type="journal article" date="2012" name="J. Bacteriol.">
        <title>Genome Sequence of Nitratireductor aquibiodomus Strain RA22.</title>
        <authorList>
            <person name="Singh A."/>
            <person name="Jangir P.K."/>
            <person name="Kumari C."/>
            <person name="Sharma R."/>
        </authorList>
    </citation>
    <scope>NUCLEOTIDE SEQUENCE [LARGE SCALE GENOMIC DNA]</scope>
    <source>
        <strain evidence="2 3">RA22</strain>
    </source>
</reference>
<keyword evidence="1" id="KW-1133">Transmembrane helix</keyword>
<feature type="transmembrane region" description="Helical" evidence="1">
    <location>
        <begin position="46"/>
        <end position="66"/>
    </location>
</feature>
<dbReference type="Proteomes" id="UP000004622">
    <property type="component" value="Unassembled WGS sequence"/>
</dbReference>
<dbReference type="PATRIC" id="fig|1189611.3.peg.3793"/>
<keyword evidence="1" id="KW-0472">Membrane</keyword>
<evidence type="ECO:0000313" key="3">
    <source>
        <dbReference type="Proteomes" id="UP000004622"/>
    </source>
</evidence>
<keyword evidence="1" id="KW-0812">Transmembrane</keyword>
<accession>I5BT19</accession>
<gene>
    <name evidence="2" type="ORF">A33O_18794</name>
</gene>
<organism evidence="2 3">
    <name type="scientific">Nitratireductor aquibiodomus RA22</name>
    <dbReference type="NCBI Taxonomy" id="1189611"/>
    <lineage>
        <taxon>Bacteria</taxon>
        <taxon>Pseudomonadati</taxon>
        <taxon>Pseudomonadota</taxon>
        <taxon>Alphaproteobacteria</taxon>
        <taxon>Hyphomicrobiales</taxon>
        <taxon>Phyllobacteriaceae</taxon>
        <taxon>Nitratireductor</taxon>
    </lineage>
</organism>
<name>I5BT19_9HYPH</name>
<dbReference type="PROSITE" id="PS51257">
    <property type="entry name" value="PROKAR_LIPOPROTEIN"/>
    <property type="match status" value="1"/>
</dbReference>